<accession>A0A5N5MRB1</accession>
<dbReference type="EMBL" id="VDCV01000005">
    <property type="protein sequence ID" value="KAB5556973.1"/>
    <property type="molecule type" value="Genomic_DNA"/>
</dbReference>
<protein>
    <submittedName>
        <fullName evidence="1">Uncharacterized protein</fullName>
    </submittedName>
</protein>
<proteinExistence type="predicted"/>
<dbReference type="AlphaFoldDB" id="A0A5N5MRB1"/>
<evidence type="ECO:0000313" key="1">
    <source>
        <dbReference type="EMBL" id="KAB5556973.1"/>
    </source>
</evidence>
<name>A0A5N5MRB1_9ROSI</name>
<evidence type="ECO:0000313" key="2">
    <source>
        <dbReference type="Proteomes" id="UP000326939"/>
    </source>
</evidence>
<organism evidence="1 2">
    <name type="scientific">Salix brachista</name>
    <dbReference type="NCBI Taxonomy" id="2182728"/>
    <lineage>
        <taxon>Eukaryota</taxon>
        <taxon>Viridiplantae</taxon>
        <taxon>Streptophyta</taxon>
        <taxon>Embryophyta</taxon>
        <taxon>Tracheophyta</taxon>
        <taxon>Spermatophyta</taxon>
        <taxon>Magnoliopsida</taxon>
        <taxon>eudicotyledons</taxon>
        <taxon>Gunneridae</taxon>
        <taxon>Pentapetalae</taxon>
        <taxon>rosids</taxon>
        <taxon>fabids</taxon>
        <taxon>Malpighiales</taxon>
        <taxon>Salicaceae</taxon>
        <taxon>Saliceae</taxon>
        <taxon>Salix</taxon>
    </lineage>
</organism>
<comment type="caution">
    <text evidence="1">The sequence shown here is derived from an EMBL/GenBank/DDBJ whole genome shotgun (WGS) entry which is preliminary data.</text>
</comment>
<reference evidence="2" key="1">
    <citation type="journal article" date="2019" name="Gigascience">
        <title>De novo genome assembly of the endangered Acer yangbiense, a plant species with extremely small populations endemic to Yunnan Province, China.</title>
        <authorList>
            <person name="Yang J."/>
            <person name="Wariss H.M."/>
            <person name="Tao L."/>
            <person name="Zhang R."/>
            <person name="Yun Q."/>
            <person name="Hollingsworth P."/>
            <person name="Dao Z."/>
            <person name="Luo G."/>
            <person name="Guo H."/>
            <person name="Ma Y."/>
            <person name="Sun W."/>
        </authorList>
    </citation>
    <scope>NUCLEOTIDE SEQUENCE [LARGE SCALE GENOMIC DNA]</scope>
    <source>
        <strain evidence="2">cv. br00</strain>
    </source>
</reference>
<dbReference type="Proteomes" id="UP000326939">
    <property type="component" value="Chromosome 5"/>
</dbReference>
<sequence length="212" mass="24605">MTNPEASEPDADVVVFGEVFGFWHSKYLQQRRDIQWAMRLRMPMQFQLTFNPYTNGEVSSASSDSGMKQAMTLSRYPGGSLSDHFSWLLVRIEVEMDSLSKRKLNWERHLRDDEWILQNWKTPENLLKSHWFQNQNTQLAGLFSEYRPTSLVHGLNENIVTKLLSTRLKVIIPSVISANQIAFSVGRQILYGFMIADEVVQWEREVVVMGSF</sequence>
<gene>
    <name evidence="1" type="ORF">DKX38_007882</name>
</gene>
<keyword evidence="2" id="KW-1185">Reference proteome</keyword>